<dbReference type="Proteomes" id="UP001597044">
    <property type="component" value="Unassembled WGS sequence"/>
</dbReference>
<protein>
    <recommendedName>
        <fullName evidence="3">Prevent-host-death family protein</fullName>
    </recommendedName>
</protein>
<evidence type="ECO:0000313" key="2">
    <source>
        <dbReference type="Proteomes" id="UP001597044"/>
    </source>
</evidence>
<name>A0ABW3HF15_9GAMM</name>
<reference evidence="2" key="1">
    <citation type="journal article" date="2019" name="Int. J. Syst. Evol. Microbiol.">
        <title>The Global Catalogue of Microorganisms (GCM) 10K type strain sequencing project: providing services to taxonomists for standard genome sequencing and annotation.</title>
        <authorList>
            <consortium name="The Broad Institute Genomics Platform"/>
            <consortium name="The Broad Institute Genome Sequencing Center for Infectious Disease"/>
            <person name="Wu L."/>
            <person name="Ma J."/>
        </authorList>
    </citation>
    <scope>NUCLEOTIDE SEQUENCE [LARGE SCALE GENOMIC DNA]</scope>
    <source>
        <strain evidence="2">CCUG 63419</strain>
    </source>
</reference>
<accession>A0ABW3HF15</accession>
<keyword evidence="2" id="KW-1185">Reference proteome</keyword>
<gene>
    <name evidence="1" type="ORF">ACFQ0F_06560</name>
</gene>
<dbReference type="EMBL" id="JBHTIT010000001">
    <property type="protein sequence ID" value="MFD0950051.1"/>
    <property type="molecule type" value="Genomic_DNA"/>
</dbReference>
<sequence>MDEPNKSIAVEALPKQPDSTKRLGFLIGHTSVPDDFDTMHQKPIEELFQPTQNPLAT</sequence>
<evidence type="ECO:0000313" key="1">
    <source>
        <dbReference type="EMBL" id="MFD0950051.1"/>
    </source>
</evidence>
<evidence type="ECO:0008006" key="3">
    <source>
        <dbReference type="Google" id="ProtNLM"/>
    </source>
</evidence>
<comment type="caution">
    <text evidence="1">The sequence shown here is derived from an EMBL/GenBank/DDBJ whole genome shotgun (WGS) entry which is preliminary data.</text>
</comment>
<dbReference type="RefSeq" id="WP_379070405.1">
    <property type="nucleotide sequence ID" value="NZ_JBHTIT010000001.1"/>
</dbReference>
<proteinExistence type="predicted"/>
<organism evidence="1 2">
    <name type="scientific">Paraperlucidibaca wandonensis</name>
    <dbReference type="NCBI Taxonomy" id="1268273"/>
    <lineage>
        <taxon>Bacteria</taxon>
        <taxon>Pseudomonadati</taxon>
        <taxon>Pseudomonadota</taxon>
        <taxon>Gammaproteobacteria</taxon>
        <taxon>Moraxellales</taxon>
        <taxon>Moraxellaceae</taxon>
        <taxon>Paraperlucidibaca</taxon>
    </lineage>
</organism>